<dbReference type="InterPro" id="IPR045809">
    <property type="entry name" value="MobI"/>
</dbReference>
<sequence length="161" mass="18828">MDAWISEVRSLLQGRLKEVFEHARDLGNRYLQAVMDANRGQEWKRKNTLQFRVRQRGNAIALEWYVIAWYGGTGQDRQMRRSYIPKRSPSRRRDAQVFSYRIDDLLRHTSGWDDDLVSAVETEASGYRRQAHYLADMLVTLGRLQRLAQAQTSDKPAEDTP</sequence>
<proteinExistence type="predicted"/>
<dbReference type="RefSeq" id="WP_169070833.1">
    <property type="nucleotide sequence ID" value="NZ_SPMX01000039.1"/>
</dbReference>
<reference evidence="1" key="1">
    <citation type="submission" date="2019-03" db="EMBL/GenBank/DDBJ databases">
        <title>Metabolic reconstructions from genomes of highly enriched 'Candidatus Accumulibacter' and 'Candidatus Competibacter' bioreactor populations.</title>
        <authorList>
            <person name="Annavajhala M.K."/>
            <person name="Welles L."/>
            <person name="Abbas B."/>
            <person name="Sorokin D."/>
            <person name="Park H."/>
            <person name="Van Loosdrecht M."/>
            <person name="Chandran K."/>
        </authorList>
    </citation>
    <scope>NUCLEOTIDE SEQUENCE</scope>
    <source>
        <strain evidence="1">SBR_L</strain>
    </source>
</reference>
<protein>
    <submittedName>
        <fullName evidence="1">Uncharacterized protein</fullName>
    </submittedName>
</protein>
<evidence type="ECO:0000313" key="1">
    <source>
        <dbReference type="EMBL" id="NMQ06275.1"/>
    </source>
</evidence>
<name>A0ABX1T9B9_9PROT</name>
<evidence type="ECO:0000313" key="2">
    <source>
        <dbReference type="Proteomes" id="UP000886469"/>
    </source>
</evidence>
<dbReference type="Proteomes" id="UP000886469">
    <property type="component" value="Unassembled WGS sequence"/>
</dbReference>
<gene>
    <name evidence="1" type="ORF">E4Q08_13960</name>
</gene>
<keyword evidence="2" id="KW-1185">Reference proteome</keyword>
<organism evidence="1 2">
    <name type="scientific">Candidatus Accumulibacter contiguus</name>
    <dbReference type="NCBI Taxonomy" id="2954381"/>
    <lineage>
        <taxon>Bacteria</taxon>
        <taxon>Pseudomonadati</taxon>
        <taxon>Pseudomonadota</taxon>
        <taxon>Betaproteobacteria</taxon>
        <taxon>Candidatus Accumulibacter</taxon>
    </lineage>
</organism>
<dbReference type="Pfam" id="PF19456">
    <property type="entry name" value="MobI"/>
    <property type="match status" value="1"/>
</dbReference>
<comment type="caution">
    <text evidence="1">The sequence shown here is derived from an EMBL/GenBank/DDBJ whole genome shotgun (WGS) entry which is preliminary data.</text>
</comment>
<accession>A0ABX1T9B9</accession>
<dbReference type="EMBL" id="SPMX01000039">
    <property type="protein sequence ID" value="NMQ06275.1"/>
    <property type="molecule type" value="Genomic_DNA"/>
</dbReference>